<keyword evidence="1" id="KW-0479">Metal-binding</keyword>
<evidence type="ECO:0000256" key="2">
    <source>
        <dbReference type="ARBA" id="ARBA00022771"/>
    </source>
</evidence>
<dbReference type="InterPro" id="IPR024158">
    <property type="entry name" value="Mt_import_TIM15"/>
</dbReference>
<evidence type="ECO:0000313" key="6">
    <source>
        <dbReference type="EMBL" id="KAL3402726.1"/>
    </source>
</evidence>
<dbReference type="EMBL" id="JBJJXI010000033">
    <property type="protein sequence ID" value="KAL3402726.1"/>
    <property type="molecule type" value="Genomic_DNA"/>
</dbReference>
<dbReference type="Pfam" id="PF05180">
    <property type="entry name" value="zf-DNL"/>
    <property type="match status" value="1"/>
</dbReference>
<keyword evidence="7" id="KW-1185">Reference proteome</keyword>
<keyword evidence="3" id="KW-0862">Zinc</keyword>
<dbReference type="PROSITE" id="PS51501">
    <property type="entry name" value="ZF_DNL"/>
    <property type="match status" value="1"/>
</dbReference>
<dbReference type="AlphaFoldDB" id="A0ABD2XB90"/>
<keyword evidence="2 4" id="KW-0863">Zinc-finger</keyword>
<evidence type="ECO:0000313" key="7">
    <source>
        <dbReference type="Proteomes" id="UP001627154"/>
    </source>
</evidence>
<gene>
    <name evidence="6" type="ORF">TKK_004333</name>
</gene>
<dbReference type="PANTHER" id="PTHR20922:SF13">
    <property type="entry name" value="DNL-TYPE ZINC FINGER PROTEIN"/>
    <property type="match status" value="1"/>
</dbReference>
<evidence type="ECO:0000256" key="1">
    <source>
        <dbReference type="ARBA" id="ARBA00022723"/>
    </source>
</evidence>
<protein>
    <recommendedName>
        <fullName evidence="5">DNL-type domain-containing protein</fullName>
    </recommendedName>
</protein>
<name>A0ABD2XB90_9HYME</name>
<reference evidence="6 7" key="1">
    <citation type="journal article" date="2024" name="bioRxiv">
        <title>A reference genome for Trichogramma kaykai: A tiny desert-dwelling parasitoid wasp with competing sex-ratio distorters.</title>
        <authorList>
            <person name="Culotta J."/>
            <person name="Lindsey A.R."/>
        </authorList>
    </citation>
    <scope>NUCLEOTIDE SEQUENCE [LARGE SCALE GENOMIC DNA]</scope>
    <source>
        <strain evidence="6 7">KSX58</strain>
    </source>
</reference>
<proteinExistence type="predicted"/>
<dbReference type="InterPro" id="IPR007853">
    <property type="entry name" value="Znf_DNL-typ"/>
</dbReference>
<organism evidence="6 7">
    <name type="scientific">Trichogramma kaykai</name>
    <dbReference type="NCBI Taxonomy" id="54128"/>
    <lineage>
        <taxon>Eukaryota</taxon>
        <taxon>Metazoa</taxon>
        <taxon>Ecdysozoa</taxon>
        <taxon>Arthropoda</taxon>
        <taxon>Hexapoda</taxon>
        <taxon>Insecta</taxon>
        <taxon>Pterygota</taxon>
        <taxon>Neoptera</taxon>
        <taxon>Endopterygota</taxon>
        <taxon>Hymenoptera</taxon>
        <taxon>Apocrita</taxon>
        <taxon>Proctotrupomorpha</taxon>
        <taxon>Chalcidoidea</taxon>
        <taxon>Trichogrammatidae</taxon>
        <taxon>Trichogramma</taxon>
    </lineage>
</organism>
<sequence>MASSVLIIDKSVVNTSEKTSTTFEATRPDVSYSIREAEKFLKENFETLEVDFPCPKCNTINYQVVTKRAYEKGFIVVLCLGCRHNIVLADNLGYLKSNGEGEFKNCPVTMRKLLHPENLKNLKINIKRAREYPKDAIQEGADLYYYG</sequence>
<evidence type="ECO:0000256" key="3">
    <source>
        <dbReference type="ARBA" id="ARBA00022833"/>
    </source>
</evidence>
<dbReference type="PANTHER" id="PTHR20922">
    <property type="entry name" value="DNL-TYPE ZINC FINGER PROTEIN"/>
    <property type="match status" value="1"/>
</dbReference>
<evidence type="ECO:0000259" key="5">
    <source>
        <dbReference type="PROSITE" id="PS51501"/>
    </source>
</evidence>
<feature type="domain" description="DNL-type" evidence="5">
    <location>
        <begin position="43"/>
        <end position="144"/>
    </location>
</feature>
<comment type="caution">
    <text evidence="6">The sequence shown here is derived from an EMBL/GenBank/DDBJ whole genome shotgun (WGS) entry which is preliminary data.</text>
</comment>
<accession>A0ABD2XB90</accession>
<dbReference type="Proteomes" id="UP001627154">
    <property type="component" value="Unassembled WGS sequence"/>
</dbReference>
<evidence type="ECO:0000256" key="4">
    <source>
        <dbReference type="PROSITE-ProRule" id="PRU00834"/>
    </source>
</evidence>
<dbReference type="GO" id="GO:0008270">
    <property type="term" value="F:zinc ion binding"/>
    <property type="evidence" value="ECO:0007669"/>
    <property type="project" value="UniProtKB-KW"/>
</dbReference>